<organism evidence="6 7">
    <name type="scientific">Madurella mycetomatis</name>
    <dbReference type="NCBI Taxonomy" id="100816"/>
    <lineage>
        <taxon>Eukaryota</taxon>
        <taxon>Fungi</taxon>
        <taxon>Dikarya</taxon>
        <taxon>Ascomycota</taxon>
        <taxon>Pezizomycotina</taxon>
        <taxon>Sordariomycetes</taxon>
        <taxon>Sordariomycetidae</taxon>
        <taxon>Sordariales</taxon>
        <taxon>Sordariales incertae sedis</taxon>
        <taxon>Madurella</taxon>
    </lineage>
</organism>
<comment type="subcellular location">
    <subcellularLocation>
        <location evidence="1">Membrane</location>
        <topology evidence="1">Multi-pass membrane protein</topology>
    </subcellularLocation>
</comment>
<protein>
    <submittedName>
        <fullName evidence="6">Transporter MCH4</fullName>
    </submittedName>
</protein>
<keyword evidence="4" id="KW-0812">Transmembrane</keyword>
<dbReference type="InterPro" id="IPR020846">
    <property type="entry name" value="MFS_dom"/>
</dbReference>
<feature type="region of interest" description="Disordered" evidence="3">
    <location>
        <begin position="216"/>
        <end position="260"/>
    </location>
</feature>
<dbReference type="AlphaFoldDB" id="A0A175W507"/>
<evidence type="ECO:0000256" key="1">
    <source>
        <dbReference type="ARBA" id="ARBA00004141"/>
    </source>
</evidence>
<dbReference type="EMBL" id="LCTW02000115">
    <property type="protein sequence ID" value="KXX78579.1"/>
    <property type="molecule type" value="Genomic_DNA"/>
</dbReference>
<keyword evidence="4" id="KW-0472">Membrane</keyword>
<feature type="transmembrane region" description="Helical" evidence="4">
    <location>
        <begin position="154"/>
        <end position="173"/>
    </location>
</feature>
<comment type="similarity">
    <text evidence="2">Belongs to the major facilitator superfamily. Monocarboxylate porter (TC 2.A.1.13) family.</text>
</comment>
<dbReference type="InterPro" id="IPR050327">
    <property type="entry name" value="Proton-linked_MCT"/>
</dbReference>
<feature type="transmembrane region" description="Helical" evidence="4">
    <location>
        <begin position="361"/>
        <end position="383"/>
    </location>
</feature>
<dbReference type="Proteomes" id="UP000078237">
    <property type="component" value="Unassembled WGS sequence"/>
</dbReference>
<feature type="transmembrane region" description="Helical" evidence="4">
    <location>
        <begin position="185"/>
        <end position="208"/>
    </location>
</feature>
<gene>
    <name evidence="6" type="ORF">MMYC01_204519</name>
</gene>
<dbReference type="GO" id="GO:0022857">
    <property type="term" value="F:transmembrane transporter activity"/>
    <property type="evidence" value="ECO:0007669"/>
    <property type="project" value="InterPro"/>
</dbReference>
<sequence length="456" mass="47460">MPNQSTSRPLASIFHLVANLQPSLRAYSALAGGFLALFTTVGFLNAYGVFQAYYQSDLLREQSASAISWIGSVSVFLLYLGSGLAGPLLDRFGPTRLLCVGSAALLVAVFAASWCSQYWQLFLAQGVLLGLGMSLVFCTPLGVVMRHMPRRRGLAVGVTIGGASIGGVVWPVLLQRLLVEHQVGFAWSMRVVGFVMVPLLGVVCLTVVEPRTKPVTGESLSAPGGGSQGAETDAPSLDSGAEDGMTGAKETGTKPPAGRPKMDFSVLRKPTYILLCVGLAIAFLGWFTPIFYISAYAVAMGQSSSTAFYLVAALNAASCFGRIVPGYLADKYGHYNILTISTLLSGVVGFTWTAAVSLGGLIAWALAYGFVSGAVVSLQAACAGKVAPHRSQGTAVGFMMACVSVSALIGTPISGQILSHSGYLSLSIWTGTTLVVGAAVVGTARLLESKSVTVAF</sequence>
<dbReference type="InterPro" id="IPR036259">
    <property type="entry name" value="MFS_trans_sf"/>
</dbReference>
<evidence type="ECO:0000256" key="2">
    <source>
        <dbReference type="ARBA" id="ARBA00006727"/>
    </source>
</evidence>
<reference evidence="6 7" key="1">
    <citation type="journal article" date="2016" name="Genome Announc.">
        <title>Genome Sequence of Madurella mycetomatis mm55, Isolated from a Human Mycetoma Case in Sudan.</title>
        <authorList>
            <person name="Smit S."/>
            <person name="Derks M.F."/>
            <person name="Bervoets S."/>
            <person name="Fahal A."/>
            <person name="van Leeuwen W."/>
            <person name="van Belkum A."/>
            <person name="van de Sande W.W."/>
        </authorList>
    </citation>
    <scope>NUCLEOTIDE SEQUENCE [LARGE SCALE GENOMIC DNA]</scope>
    <source>
        <strain evidence="7">mm55</strain>
    </source>
</reference>
<feature type="transmembrane region" description="Helical" evidence="4">
    <location>
        <begin position="66"/>
        <end position="85"/>
    </location>
</feature>
<dbReference type="Gene3D" id="1.20.1250.20">
    <property type="entry name" value="MFS general substrate transporter like domains"/>
    <property type="match status" value="1"/>
</dbReference>
<dbReference type="PANTHER" id="PTHR11360:SF250">
    <property type="entry name" value="MFS-TYPE TRANSPORTER AFUA_1G00970"/>
    <property type="match status" value="1"/>
</dbReference>
<feature type="transmembrane region" description="Helical" evidence="4">
    <location>
        <begin position="335"/>
        <end position="355"/>
    </location>
</feature>
<feature type="transmembrane region" description="Helical" evidence="4">
    <location>
        <begin position="426"/>
        <end position="447"/>
    </location>
</feature>
<dbReference type="PROSITE" id="PS50850">
    <property type="entry name" value="MFS"/>
    <property type="match status" value="1"/>
</dbReference>
<feature type="transmembrane region" description="Helical" evidence="4">
    <location>
        <begin position="272"/>
        <end position="295"/>
    </location>
</feature>
<evidence type="ECO:0000256" key="4">
    <source>
        <dbReference type="SAM" id="Phobius"/>
    </source>
</evidence>
<feature type="transmembrane region" description="Helical" evidence="4">
    <location>
        <begin position="29"/>
        <end position="54"/>
    </location>
</feature>
<accession>A0A175W507</accession>
<evidence type="ECO:0000313" key="6">
    <source>
        <dbReference type="EMBL" id="KXX78579.1"/>
    </source>
</evidence>
<dbReference type="PANTHER" id="PTHR11360">
    <property type="entry name" value="MONOCARBOXYLATE TRANSPORTER"/>
    <property type="match status" value="1"/>
</dbReference>
<feature type="transmembrane region" description="Helical" evidence="4">
    <location>
        <begin position="307"/>
        <end position="328"/>
    </location>
</feature>
<dbReference type="SUPFAM" id="SSF103473">
    <property type="entry name" value="MFS general substrate transporter"/>
    <property type="match status" value="1"/>
</dbReference>
<feature type="transmembrane region" description="Helical" evidence="4">
    <location>
        <begin position="97"/>
        <end position="114"/>
    </location>
</feature>
<keyword evidence="4" id="KW-1133">Transmembrane helix</keyword>
<dbReference type="VEuPathDB" id="FungiDB:MMYC01_204519"/>
<keyword evidence="7" id="KW-1185">Reference proteome</keyword>
<evidence type="ECO:0000256" key="3">
    <source>
        <dbReference type="SAM" id="MobiDB-lite"/>
    </source>
</evidence>
<comment type="caution">
    <text evidence="6">The sequence shown here is derived from an EMBL/GenBank/DDBJ whole genome shotgun (WGS) entry which is preliminary data.</text>
</comment>
<feature type="transmembrane region" description="Helical" evidence="4">
    <location>
        <begin position="120"/>
        <end position="142"/>
    </location>
</feature>
<dbReference type="Pfam" id="PF07690">
    <property type="entry name" value="MFS_1"/>
    <property type="match status" value="1"/>
</dbReference>
<name>A0A175W507_9PEZI</name>
<feature type="domain" description="Major facilitator superfamily (MFS) profile" evidence="5">
    <location>
        <begin position="25"/>
        <end position="456"/>
    </location>
</feature>
<feature type="transmembrane region" description="Helical" evidence="4">
    <location>
        <begin position="395"/>
        <end position="414"/>
    </location>
</feature>
<evidence type="ECO:0000313" key="7">
    <source>
        <dbReference type="Proteomes" id="UP000078237"/>
    </source>
</evidence>
<evidence type="ECO:0000259" key="5">
    <source>
        <dbReference type="PROSITE" id="PS50850"/>
    </source>
</evidence>
<dbReference type="OrthoDB" id="6499973at2759"/>
<dbReference type="GO" id="GO:0016020">
    <property type="term" value="C:membrane"/>
    <property type="evidence" value="ECO:0007669"/>
    <property type="project" value="UniProtKB-SubCell"/>
</dbReference>
<proteinExistence type="inferred from homology"/>
<dbReference type="InterPro" id="IPR011701">
    <property type="entry name" value="MFS"/>
</dbReference>